<dbReference type="UniPathway" id="UPA00703">
    <property type="reaction ID" value="UER00720"/>
</dbReference>
<feature type="active site" description="Proton donor" evidence="10 12">
    <location>
        <position position="670"/>
    </location>
</feature>
<dbReference type="GO" id="GO:0009436">
    <property type="term" value="P:glyoxylate catabolic process"/>
    <property type="evidence" value="ECO:0007669"/>
    <property type="project" value="TreeGrafter"/>
</dbReference>
<comment type="caution">
    <text evidence="18">The sequence shown here is derived from an EMBL/GenBank/DDBJ whole genome shotgun (WGS) entry which is preliminary data.</text>
</comment>
<feature type="binding site" evidence="10">
    <location>
        <position position="471"/>
    </location>
    <ligand>
        <name>Mg(2+)</name>
        <dbReference type="ChEBI" id="CHEBI:18420"/>
    </ligand>
</feature>
<feature type="binding site" evidence="10">
    <location>
        <begin position="164"/>
        <end position="165"/>
    </location>
    <ligand>
        <name>acetyl-CoA</name>
        <dbReference type="ChEBI" id="CHEBI:57288"/>
    </ligand>
</feature>
<dbReference type="GO" id="GO:0006097">
    <property type="term" value="P:glyoxylate cycle"/>
    <property type="evidence" value="ECO:0007669"/>
    <property type="project" value="UniProtKB-UniRule"/>
</dbReference>
<dbReference type="Pfam" id="PF20659">
    <property type="entry name" value="MS_C"/>
    <property type="match status" value="1"/>
</dbReference>
<feature type="domain" description="Malate synthase C-terminal" evidence="17">
    <location>
        <begin position="630"/>
        <end position="734"/>
    </location>
</feature>
<feature type="binding site" evidence="10">
    <location>
        <position position="157"/>
    </location>
    <ligand>
        <name>acetyl-CoA</name>
        <dbReference type="ChEBI" id="CHEBI:57288"/>
    </ligand>
</feature>
<dbReference type="InterPro" id="IPR011076">
    <property type="entry name" value="Malate_synth_sf"/>
</dbReference>
<evidence type="ECO:0000259" key="16">
    <source>
        <dbReference type="Pfam" id="PF20658"/>
    </source>
</evidence>
<evidence type="ECO:0000313" key="19">
    <source>
        <dbReference type="Proteomes" id="UP000483035"/>
    </source>
</evidence>
<comment type="catalytic activity">
    <reaction evidence="9 10 13">
        <text>glyoxylate + acetyl-CoA + H2O = (S)-malate + CoA + H(+)</text>
        <dbReference type="Rhea" id="RHEA:18181"/>
        <dbReference type="ChEBI" id="CHEBI:15377"/>
        <dbReference type="ChEBI" id="CHEBI:15378"/>
        <dbReference type="ChEBI" id="CHEBI:15589"/>
        <dbReference type="ChEBI" id="CHEBI:36655"/>
        <dbReference type="ChEBI" id="CHEBI:57287"/>
        <dbReference type="ChEBI" id="CHEBI:57288"/>
        <dbReference type="EC" id="2.3.3.9"/>
    </reaction>
</comment>
<dbReference type="SUPFAM" id="SSF51645">
    <property type="entry name" value="Malate synthase G"/>
    <property type="match status" value="1"/>
</dbReference>
<evidence type="ECO:0000256" key="8">
    <source>
        <dbReference type="ARBA" id="ARBA00023097"/>
    </source>
</evidence>
<feature type="modified residue" description="Cysteine sulfenic acid (-SOH)" evidence="10">
    <location>
        <position position="656"/>
    </location>
</feature>
<gene>
    <name evidence="10" type="primary">glcB</name>
    <name evidence="18" type="ORF">GR212_20995</name>
</gene>
<protein>
    <recommendedName>
        <fullName evidence="10 11">Malate synthase G</fullName>
        <ecNumber evidence="10 11">2.3.3.9</ecNumber>
    </recommendedName>
</protein>
<dbReference type="Pfam" id="PF20656">
    <property type="entry name" value="MS_N"/>
    <property type="match status" value="1"/>
</dbReference>
<evidence type="ECO:0000256" key="7">
    <source>
        <dbReference type="ARBA" id="ARBA00022842"/>
    </source>
</evidence>
<feature type="binding site" evidence="10">
    <location>
        <position position="580"/>
    </location>
    <ligand>
        <name>acetyl-CoA</name>
        <dbReference type="ChEBI" id="CHEBI:57288"/>
    </ligand>
</feature>
<dbReference type="Pfam" id="PF01274">
    <property type="entry name" value="MS_TIM-barrel"/>
    <property type="match status" value="1"/>
</dbReference>
<reference evidence="18 19" key="1">
    <citation type="submission" date="2019-12" db="EMBL/GenBank/DDBJ databases">
        <title>Rhizobium genotypes associated with high levels of biological nitrogen fixation by grain legumes in a temperate-maritime cropping system.</title>
        <authorList>
            <person name="Maluk M."/>
            <person name="Francesc Ferrando Molina F."/>
            <person name="Lopez Del Egido L."/>
            <person name="Lafos M."/>
            <person name="Langarica-Fuentes A."/>
            <person name="Gebre Yohannes G."/>
            <person name="Young M.W."/>
            <person name="Martin P."/>
            <person name="Gantlett R."/>
            <person name="Kenicer G."/>
            <person name="Hawes C."/>
            <person name="Begg G.S."/>
            <person name="Quilliam R.S."/>
            <person name="Squire G.R."/>
            <person name="Poole P.S."/>
            <person name="Young P.W."/>
            <person name="Iannetta P.M."/>
            <person name="James E.K."/>
        </authorList>
    </citation>
    <scope>NUCLEOTIDE SEQUENCE [LARGE SCALE GENOMIC DNA]</scope>
    <source>
        <strain evidence="18 19">JHI1118</strain>
    </source>
</reference>
<feature type="domain" description="Malate synthase G alpha-beta insertion" evidence="16">
    <location>
        <begin position="199"/>
        <end position="274"/>
    </location>
</feature>
<dbReference type="InterPro" id="IPR048356">
    <property type="entry name" value="MS_N"/>
</dbReference>
<dbReference type="EC" id="2.3.3.9" evidence="10 11"/>
<evidence type="ECO:0000313" key="18">
    <source>
        <dbReference type="EMBL" id="NEI72065.1"/>
    </source>
</evidence>
<dbReference type="AlphaFoldDB" id="A0A6L9U7Y7"/>
<feature type="binding site" evidence="10">
    <location>
        <position position="471"/>
    </location>
    <ligand>
        <name>glyoxylate</name>
        <dbReference type="ChEBI" id="CHEBI:36655"/>
    </ligand>
</feature>
<evidence type="ECO:0000256" key="10">
    <source>
        <dbReference type="HAMAP-Rule" id="MF_00641"/>
    </source>
</evidence>
<sequence length="762" mass="83434">MDHKRRAPYFAGADVGPLPARQILTSATTRGVPSVTIPDSYHRVAGLAVHPVLHAFVEKEVLPSARLEPGPFWQELASIIRDLAPKHRELLAVRGEMQDKINAWHRQNRSNPHDAAAYEAFLREIDYLRDPPAHDAYQVATKNVDAEIGTLAGPQLVVPLSNARYALNAANARWGSLYDALYATDAIPETDGAARGTAYNPVRGAAVAARARSFLDEAAPLDGMSHSEATAYLIECGRLLAISENGGRYGLKSPDKLAGFRGPRHAPTAILIANNNLHIELVIDPESAIGRSDKAGIADVIVESAVSTIMDLEDAVAAVDADDKVAAYRNWLGLMSGALTARIEKNGTEIERTLEGDRNYTTPAGGNLTLHGRSLMLVRNVGHHMFTDAILDENGEEVPEAILDCAITVASAVQDIRGENRIRNSRAGSVYIVKPKMHGSDEVGLADLLFKRIEELVRLPKYTMKIGTMDEERRTSLNLAGCLSRVRDRTVFINTGFLDRTGDEIHTVMEAGPVVRKAEMKQAAWIKAYENNNVDVGIARNLPGRAQIGKGMWAAPDRMADLISEKIGHPRSGATVAWVPSPTAATLHALHYHAADVSAVQNGLRGRPRAGTLEGLLTLPLATRPYSPEEIEEELENNLQGILGYVVRWVDQGIGCSTVPDIHDVRLMEDRATLRISSQHVANWLLHGIVTQTQVRQAMRRMAELVDRQNASDRDYLPMAPAFDGPAFRAAEDLVFEGRTQPNGYTEAILHARRREAKARRH</sequence>
<dbReference type="GO" id="GO:0006099">
    <property type="term" value="P:tricarboxylic acid cycle"/>
    <property type="evidence" value="ECO:0007669"/>
    <property type="project" value="UniProtKB-KW"/>
</dbReference>
<comment type="similarity">
    <text evidence="10 13">Belongs to the malate synthase family. GlcB subfamily.</text>
</comment>
<dbReference type="InterPro" id="IPR048355">
    <property type="entry name" value="MS_C"/>
</dbReference>
<keyword evidence="3 10" id="KW-0963">Cytoplasm</keyword>
<evidence type="ECO:0000259" key="15">
    <source>
        <dbReference type="Pfam" id="PF20656"/>
    </source>
</evidence>
<organism evidence="18 19">
    <name type="scientific">Rhizobium lusitanum</name>
    <dbReference type="NCBI Taxonomy" id="293958"/>
    <lineage>
        <taxon>Bacteria</taxon>
        <taxon>Pseudomonadati</taxon>
        <taxon>Pseudomonadota</taxon>
        <taxon>Alphaproteobacteria</taxon>
        <taxon>Hyphomicrobiales</taxon>
        <taxon>Rhizobiaceae</taxon>
        <taxon>Rhizobium/Agrobacterium group</taxon>
        <taxon>Rhizobium</taxon>
    </lineage>
</organism>
<dbReference type="PANTHER" id="PTHR42739:SF1">
    <property type="entry name" value="MALATE SYNTHASE G"/>
    <property type="match status" value="1"/>
</dbReference>
<dbReference type="InterPro" id="IPR044856">
    <property type="entry name" value="Malate_synth_C_sf"/>
</dbReference>
<dbReference type="InterPro" id="IPR006253">
    <property type="entry name" value="Malate_synthG"/>
</dbReference>
<dbReference type="GO" id="GO:0000287">
    <property type="term" value="F:magnesium ion binding"/>
    <property type="evidence" value="ECO:0007669"/>
    <property type="project" value="TreeGrafter"/>
</dbReference>
<evidence type="ECO:0000256" key="5">
    <source>
        <dbReference type="ARBA" id="ARBA00022679"/>
    </source>
</evidence>
<evidence type="ECO:0000256" key="2">
    <source>
        <dbReference type="ARBA" id="ARBA00022435"/>
    </source>
</evidence>
<proteinExistence type="inferred from homology"/>
<dbReference type="Proteomes" id="UP000483035">
    <property type="component" value="Unassembled WGS sequence"/>
</dbReference>
<dbReference type="NCBIfam" id="TIGR01345">
    <property type="entry name" value="malate_syn_G"/>
    <property type="match status" value="1"/>
</dbReference>
<comment type="caution">
    <text evidence="10">Lacks conserved residue(s) required for the propagation of feature annotation.</text>
</comment>
<dbReference type="InterPro" id="IPR001465">
    <property type="entry name" value="Malate_synthase_TIM"/>
</dbReference>
<feature type="domain" description="Malate synthase N-terminal" evidence="15">
    <location>
        <begin position="54"/>
        <end position="112"/>
    </location>
</feature>
<dbReference type="NCBIfam" id="NF002825">
    <property type="entry name" value="PRK02999.1"/>
    <property type="match status" value="1"/>
</dbReference>
<evidence type="ECO:0000256" key="13">
    <source>
        <dbReference type="RuleBase" id="RU003572"/>
    </source>
</evidence>
<dbReference type="GO" id="GO:0004474">
    <property type="term" value="F:malate synthase activity"/>
    <property type="evidence" value="ECO:0007669"/>
    <property type="project" value="UniProtKB-UniRule"/>
</dbReference>
<feature type="binding site" evidence="10">
    <location>
        <begin position="496"/>
        <end position="499"/>
    </location>
    <ligand>
        <name>glyoxylate</name>
        <dbReference type="ChEBI" id="CHEBI:36655"/>
    </ligand>
</feature>
<dbReference type="EMBL" id="WUEY01000010">
    <property type="protein sequence ID" value="NEI72065.1"/>
    <property type="molecule type" value="Genomic_DNA"/>
</dbReference>
<evidence type="ECO:0000256" key="6">
    <source>
        <dbReference type="ARBA" id="ARBA00022723"/>
    </source>
</evidence>
<feature type="binding site" evidence="10">
    <location>
        <position position="499"/>
    </location>
    <ligand>
        <name>Mg(2+)</name>
        <dbReference type="ChEBI" id="CHEBI:18420"/>
    </ligand>
</feature>
<evidence type="ECO:0000259" key="17">
    <source>
        <dbReference type="Pfam" id="PF20659"/>
    </source>
</evidence>
<keyword evidence="5 10" id="KW-0808">Transferase</keyword>
<name>A0A6L9U7Y7_9HYPH</name>
<dbReference type="Gene3D" id="3.20.20.360">
    <property type="entry name" value="Malate synthase, domain 3"/>
    <property type="match status" value="2"/>
</dbReference>
<dbReference type="InterPro" id="IPR048357">
    <property type="entry name" value="MSG_insertion"/>
</dbReference>
<comment type="function">
    <text evidence="10">Involved in the glycolate utilization. Catalyzes the condensation and subsequent hydrolysis of acetyl-coenzyme A (acetyl-CoA) and glyoxylate to form malate and CoA.</text>
</comment>
<dbReference type="GO" id="GO:0005829">
    <property type="term" value="C:cytosol"/>
    <property type="evidence" value="ECO:0007669"/>
    <property type="project" value="TreeGrafter"/>
</dbReference>
<evidence type="ECO:0000256" key="4">
    <source>
        <dbReference type="ARBA" id="ARBA00022532"/>
    </source>
</evidence>
<keyword evidence="6 10" id="KW-0479">Metal-binding</keyword>
<feature type="domain" description="Malate synthase TIM barrel" evidence="14">
    <location>
        <begin position="376"/>
        <end position="610"/>
    </location>
</feature>
<evidence type="ECO:0000256" key="3">
    <source>
        <dbReference type="ARBA" id="ARBA00022490"/>
    </source>
</evidence>
<comment type="pathway">
    <text evidence="10 13">Carbohydrate metabolism; glyoxylate cycle; (S)-malate from isocitrate: step 2/2.</text>
</comment>
<evidence type="ECO:0000256" key="11">
    <source>
        <dbReference type="NCBIfam" id="TIGR01345"/>
    </source>
</evidence>
<feature type="binding site" evidence="10">
    <location>
        <position position="352"/>
    </location>
    <ligand>
        <name>acetyl-CoA</name>
        <dbReference type="ChEBI" id="CHEBI:57288"/>
    </ligand>
</feature>
<feature type="active site" description="Proton acceptor" evidence="10 12">
    <location>
        <position position="379"/>
    </location>
</feature>
<keyword evidence="2 10" id="KW-0329">Glyoxylate bypass</keyword>
<evidence type="ECO:0000256" key="12">
    <source>
        <dbReference type="PIRSR" id="PIRSR601465-50"/>
    </source>
</evidence>
<dbReference type="HAMAP" id="MF_00641">
    <property type="entry name" value="Malate_synth_G"/>
    <property type="match status" value="1"/>
</dbReference>
<comment type="subunit">
    <text evidence="10">Monomer.</text>
</comment>
<comment type="cofactor">
    <cofactor evidence="1 10">
        <name>Mg(2+)</name>
        <dbReference type="ChEBI" id="CHEBI:18420"/>
    </cofactor>
</comment>
<keyword evidence="4 10" id="KW-0816">Tricarboxylic acid cycle</keyword>
<comment type="subcellular location">
    <subcellularLocation>
        <location evidence="10 13">Cytoplasm</location>
    </subcellularLocation>
</comment>
<dbReference type="InterPro" id="IPR046363">
    <property type="entry name" value="MS_N_TIM-barrel_dom"/>
</dbReference>
<keyword evidence="7 10" id="KW-0460">Magnesium</keyword>
<keyword evidence="8 10" id="KW-0558">Oxidation</keyword>
<dbReference type="Gene3D" id="1.20.1220.12">
    <property type="entry name" value="Malate synthase, domain III"/>
    <property type="match status" value="1"/>
</dbReference>
<evidence type="ECO:0000256" key="1">
    <source>
        <dbReference type="ARBA" id="ARBA00001946"/>
    </source>
</evidence>
<evidence type="ECO:0000259" key="14">
    <source>
        <dbReference type="Pfam" id="PF01274"/>
    </source>
</evidence>
<accession>A0A6L9U7Y7</accession>
<dbReference type="Pfam" id="PF20658">
    <property type="entry name" value="MSG_insertion"/>
    <property type="match status" value="1"/>
</dbReference>
<feature type="binding site" evidence="10">
    <location>
        <position position="379"/>
    </location>
    <ligand>
        <name>glyoxylate</name>
        <dbReference type="ChEBI" id="CHEBI:36655"/>
    </ligand>
</feature>
<keyword evidence="18" id="KW-0012">Acyltransferase</keyword>
<dbReference type="PANTHER" id="PTHR42739">
    <property type="entry name" value="MALATE SYNTHASE G"/>
    <property type="match status" value="1"/>
</dbReference>
<evidence type="ECO:0000256" key="9">
    <source>
        <dbReference type="ARBA" id="ARBA00047918"/>
    </source>
</evidence>